<organism evidence="3 4">
    <name type="scientific">Trichogramma brassicae</name>
    <dbReference type="NCBI Taxonomy" id="86971"/>
    <lineage>
        <taxon>Eukaryota</taxon>
        <taxon>Metazoa</taxon>
        <taxon>Ecdysozoa</taxon>
        <taxon>Arthropoda</taxon>
        <taxon>Hexapoda</taxon>
        <taxon>Insecta</taxon>
        <taxon>Pterygota</taxon>
        <taxon>Neoptera</taxon>
        <taxon>Endopterygota</taxon>
        <taxon>Hymenoptera</taxon>
        <taxon>Apocrita</taxon>
        <taxon>Proctotrupomorpha</taxon>
        <taxon>Chalcidoidea</taxon>
        <taxon>Trichogrammatidae</taxon>
        <taxon>Trichogramma</taxon>
    </lineage>
</organism>
<feature type="compositionally biased region" description="Basic and acidic residues" evidence="1">
    <location>
        <begin position="812"/>
        <end position="822"/>
    </location>
</feature>
<dbReference type="InterPro" id="IPR000477">
    <property type="entry name" value="RT_dom"/>
</dbReference>
<gene>
    <name evidence="3" type="ORF">TBRA_LOCUS5364</name>
</gene>
<dbReference type="OrthoDB" id="7697131at2759"/>
<dbReference type="InterPro" id="IPR005135">
    <property type="entry name" value="Endo/exonuclease/phosphatase"/>
</dbReference>
<dbReference type="GO" id="GO:0071897">
    <property type="term" value="P:DNA biosynthetic process"/>
    <property type="evidence" value="ECO:0007669"/>
    <property type="project" value="UniProtKB-ARBA"/>
</dbReference>
<name>A0A6H5IAD7_9HYME</name>
<dbReference type="CDD" id="cd01650">
    <property type="entry name" value="RT_nLTR_like"/>
    <property type="match status" value="1"/>
</dbReference>
<proteinExistence type="predicted"/>
<keyword evidence="4" id="KW-1185">Reference proteome</keyword>
<evidence type="ECO:0000256" key="1">
    <source>
        <dbReference type="SAM" id="MobiDB-lite"/>
    </source>
</evidence>
<dbReference type="InterPro" id="IPR043502">
    <property type="entry name" value="DNA/RNA_pol_sf"/>
</dbReference>
<dbReference type="Proteomes" id="UP000479190">
    <property type="component" value="Unassembled WGS sequence"/>
</dbReference>
<dbReference type="PROSITE" id="PS50878">
    <property type="entry name" value="RT_POL"/>
    <property type="match status" value="1"/>
</dbReference>
<dbReference type="EMBL" id="CADCXV010000710">
    <property type="protein sequence ID" value="CAB0033456.1"/>
    <property type="molecule type" value="Genomic_DNA"/>
</dbReference>
<dbReference type="Gene3D" id="3.60.10.10">
    <property type="entry name" value="Endonuclease/exonuclease/phosphatase"/>
    <property type="match status" value="1"/>
</dbReference>
<sequence length="1023" mass="113857">MGPFGSIYMISQYSQFSQDPETHMDHLDHVLGALSSKSLVVGLDANGVSPMWSARARVPDSRGQLLDEIIVGHGLQPLNRPNCLSTIRTGERDIDVSLATPDLGRLSEWTVLDDWTSSDHRTLLITITGAASGVRSGPTRFNIKRAKWPKYKDNLERLVTNLSPNQALESGLDIERYATTLGSLLVDAANGAIPIKRRFGKSVPWWNNDLTHLKKEVNRLRRAYQKERSRDEREASRSRYLTLRKRYTAAAFSARTNSWRNFAEENTRSNAYGVVYKILNQRMSPVSAVNTIQTGNGYTDSWESTASAMLDGLFRGPDGSEVTDPDECRQLGEDIPDWSENKVRKAVKSLKNGKCPGEDRIEPEMVKVACSTSFLHALTKLLNGCLRTSHFPKCWKTGSIRILLKGVEKDPANIKSYRPICLLSLISKVLEILMREALRPVVLNRNFASPRQFGFRQRRSTVDAIRSAFETVRLFDKKIVFGILYDITGAFDNISWGSILGEMSRRGCPRNLWSLLQSYLSDRSMKISCPTSFVTKQLGRGCPQGSVLGPDLWNVCLDPLLQKIAALGGEVFAYADDLLLLVDGGSRGQCEVKGQSLTDVIVSWATSMGLQLSKAKTEMILLNTGKNPSGRQVESRYGYKKLHKHGSCAKGGSRPPTIRLSPTEKGISYKTQVRYLGLNIGENLSIGGHVAATATKAGGLFQRLASALGADWGIGFDALKVIYSGVYLPTMLYAIGAWGGRIGKTLQTTLNQRQRPVLLRISRAYRTASTDALQVLTGIRPLDLECQRWFLRYLVSKGIAFDSLNVAYRQDASETKGDKVEEMQGGGVGSLKDPKLVLQQQKLPKNQKAATERERELRMRQLAAAGKKGKGKGKNARDRSPLSSEVSATDGGDDSKVSEMEVGHESEEDETRERDVIRRKKKRRKTRSGSGSVSGEENEERSAAKGAEVLRKFREIVDSLNDYVARDDTKISKPTNNQIQKRISLFGELFNEMAVYSGKLEARLQAKEEENVRLWKELKRYGV</sequence>
<dbReference type="Pfam" id="PF00078">
    <property type="entry name" value="RVT_1"/>
    <property type="match status" value="1"/>
</dbReference>
<protein>
    <recommendedName>
        <fullName evidence="2">Reverse transcriptase domain-containing protein</fullName>
    </recommendedName>
</protein>
<feature type="compositionally biased region" description="Basic and acidic residues" evidence="1">
    <location>
        <begin position="893"/>
        <end position="916"/>
    </location>
</feature>
<accession>A0A6H5IAD7</accession>
<dbReference type="GO" id="GO:0003824">
    <property type="term" value="F:catalytic activity"/>
    <property type="evidence" value="ECO:0007669"/>
    <property type="project" value="InterPro"/>
</dbReference>
<reference evidence="3 4" key="1">
    <citation type="submission" date="2020-02" db="EMBL/GenBank/DDBJ databases">
        <authorList>
            <person name="Ferguson B K."/>
        </authorList>
    </citation>
    <scope>NUCLEOTIDE SEQUENCE [LARGE SCALE GENOMIC DNA]</scope>
</reference>
<feature type="compositionally biased region" description="Basic residues" evidence="1">
    <location>
        <begin position="917"/>
        <end position="927"/>
    </location>
</feature>
<dbReference type="AlphaFoldDB" id="A0A6H5IAD7"/>
<dbReference type="PANTHER" id="PTHR19446">
    <property type="entry name" value="REVERSE TRANSCRIPTASES"/>
    <property type="match status" value="1"/>
</dbReference>
<dbReference type="SUPFAM" id="SSF56672">
    <property type="entry name" value="DNA/RNA polymerases"/>
    <property type="match status" value="1"/>
</dbReference>
<evidence type="ECO:0000259" key="2">
    <source>
        <dbReference type="PROSITE" id="PS50878"/>
    </source>
</evidence>
<dbReference type="SUPFAM" id="SSF56219">
    <property type="entry name" value="DNase I-like"/>
    <property type="match status" value="1"/>
</dbReference>
<dbReference type="InterPro" id="IPR036691">
    <property type="entry name" value="Endo/exonu/phosph_ase_sf"/>
</dbReference>
<feature type="domain" description="Reverse transcriptase" evidence="2">
    <location>
        <begin position="384"/>
        <end position="680"/>
    </location>
</feature>
<feature type="compositionally biased region" description="Basic and acidic residues" evidence="1">
    <location>
        <begin position="850"/>
        <end position="859"/>
    </location>
</feature>
<evidence type="ECO:0000313" key="4">
    <source>
        <dbReference type="Proteomes" id="UP000479190"/>
    </source>
</evidence>
<feature type="region of interest" description="Disordered" evidence="1">
    <location>
        <begin position="812"/>
        <end position="945"/>
    </location>
</feature>
<evidence type="ECO:0000313" key="3">
    <source>
        <dbReference type="EMBL" id="CAB0033456.1"/>
    </source>
</evidence>
<dbReference type="Pfam" id="PF14529">
    <property type="entry name" value="Exo_endo_phos_2"/>
    <property type="match status" value="1"/>
</dbReference>